<feature type="compositionally biased region" description="Low complexity" evidence="1">
    <location>
        <begin position="289"/>
        <end position="298"/>
    </location>
</feature>
<evidence type="ECO:0000256" key="1">
    <source>
        <dbReference type="SAM" id="MobiDB-lite"/>
    </source>
</evidence>
<gene>
    <name evidence="3" type="ORF">K432DRAFT_302812</name>
</gene>
<dbReference type="OrthoDB" id="10056939at2759"/>
<dbReference type="SMART" id="SM00355">
    <property type="entry name" value="ZnF_C2H2"/>
    <property type="match status" value="3"/>
</dbReference>
<evidence type="ECO:0000313" key="4">
    <source>
        <dbReference type="Proteomes" id="UP000250266"/>
    </source>
</evidence>
<evidence type="ECO:0000313" key="3">
    <source>
        <dbReference type="EMBL" id="OCK78056.1"/>
    </source>
</evidence>
<keyword evidence="4" id="KW-1185">Reference proteome</keyword>
<reference evidence="3 4" key="1">
    <citation type="journal article" date="2016" name="Nat. Commun.">
        <title>Ectomycorrhizal ecology is imprinted in the genome of the dominant symbiotic fungus Cenococcum geophilum.</title>
        <authorList>
            <consortium name="DOE Joint Genome Institute"/>
            <person name="Peter M."/>
            <person name="Kohler A."/>
            <person name="Ohm R.A."/>
            <person name="Kuo A."/>
            <person name="Krutzmann J."/>
            <person name="Morin E."/>
            <person name="Arend M."/>
            <person name="Barry K.W."/>
            <person name="Binder M."/>
            <person name="Choi C."/>
            <person name="Clum A."/>
            <person name="Copeland A."/>
            <person name="Grisel N."/>
            <person name="Haridas S."/>
            <person name="Kipfer T."/>
            <person name="LaButti K."/>
            <person name="Lindquist E."/>
            <person name="Lipzen A."/>
            <person name="Maire R."/>
            <person name="Meier B."/>
            <person name="Mihaltcheva S."/>
            <person name="Molinier V."/>
            <person name="Murat C."/>
            <person name="Poggeler S."/>
            <person name="Quandt C.A."/>
            <person name="Sperisen C."/>
            <person name="Tritt A."/>
            <person name="Tisserant E."/>
            <person name="Crous P.W."/>
            <person name="Henrissat B."/>
            <person name="Nehls U."/>
            <person name="Egli S."/>
            <person name="Spatafora J.W."/>
            <person name="Grigoriev I.V."/>
            <person name="Martin F.M."/>
        </authorList>
    </citation>
    <scope>NUCLEOTIDE SEQUENCE [LARGE SCALE GENOMIC DNA]</scope>
    <source>
        <strain evidence="3 4">CBS 459.81</strain>
    </source>
</reference>
<sequence length="414" mass="47026">MESLPNQNPLKPELVSKKQSKFIRKWYRDFVENQQFPLGDDEFLTADKISALAILIKLQPRTVHDWITKNLMGTNATVTSTEDHRYTWTSQRRAEETTALGLHPPQAQVTDDIQPLPDEILELIQNHERARNRVRTTSDGRRRVNRGKYECTFRCGYRTKNVFDWKRHEENHQPQNFWLCTVCRQSDQPIDFLVHRSDKLLKHAQEKHKGRDPKDILNTSKLDYIAGFKSPCGFCGHPFSSWEDRNKHILDHFDGQIGGETFDMTRWLDPWPQYEKDPEDECDEDSDSSSESSGSSGDDGPDKRDATGGSGGGSGVQGGGEASYKWFDALRGGRAANKGRGNYRGRGTMTRKCVLSMRGPPSDTPPEAMDDEVIRVSQSSHKPETCATSPLVRKAPRKGYSQKTVTIWPSNNSL</sequence>
<protein>
    <recommendedName>
        <fullName evidence="2">C2H2-type domain-containing protein</fullName>
    </recommendedName>
</protein>
<name>A0A8E2E6G1_9PEZI</name>
<proteinExistence type="predicted"/>
<feature type="domain" description="C2H2-type" evidence="2">
    <location>
        <begin position="230"/>
        <end position="252"/>
    </location>
</feature>
<feature type="region of interest" description="Disordered" evidence="1">
    <location>
        <begin position="270"/>
        <end position="320"/>
    </location>
</feature>
<dbReference type="AlphaFoldDB" id="A0A8E2E6G1"/>
<accession>A0A8E2E6G1</accession>
<dbReference type="InterPro" id="IPR013087">
    <property type="entry name" value="Znf_C2H2_type"/>
</dbReference>
<organism evidence="3 4">
    <name type="scientific">Lepidopterella palustris CBS 459.81</name>
    <dbReference type="NCBI Taxonomy" id="1314670"/>
    <lineage>
        <taxon>Eukaryota</taxon>
        <taxon>Fungi</taxon>
        <taxon>Dikarya</taxon>
        <taxon>Ascomycota</taxon>
        <taxon>Pezizomycotina</taxon>
        <taxon>Dothideomycetes</taxon>
        <taxon>Pleosporomycetidae</taxon>
        <taxon>Mytilinidiales</taxon>
        <taxon>Argynnaceae</taxon>
        <taxon>Lepidopterella</taxon>
    </lineage>
</organism>
<evidence type="ECO:0000259" key="2">
    <source>
        <dbReference type="SMART" id="SM00355"/>
    </source>
</evidence>
<feature type="compositionally biased region" description="Acidic residues" evidence="1">
    <location>
        <begin position="277"/>
        <end position="288"/>
    </location>
</feature>
<feature type="domain" description="C2H2-type" evidence="2">
    <location>
        <begin position="149"/>
        <end position="172"/>
    </location>
</feature>
<feature type="domain" description="C2H2-type" evidence="2">
    <location>
        <begin position="178"/>
        <end position="208"/>
    </location>
</feature>
<dbReference type="Proteomes" id="UP000250266">
    <property type="component" value="Unassembled WGS sequence"/>
</dbReference>
<dbReference type="EMBL" id="KV745083">
    <property type="protein sequence ID" value="OCK78056.1"/>
    <property type="molecule type" value="Genomic_DNA"/>
</dbReference>
<feature type="compositionally biased region" description="Gly residues" evidence="1">
    <location>
        <begin position="308"/>
        <end position="320"/>
    </location>
</feature>